<evidence type="ECO:0000256" key="3">
    <source>
        <dbReference type="ARBA" id="ARBA00022692"/>
    </source>
</evidence>
<comment type="subcellular location">
    <subcellularLocation>
        <location evidence="1">Membrane</location>
        <topology evidence="1">Multi-pass membrane protein</topology>
    </subcellularLocation>
</comment>
<evidence type="ECO:0000313" key="8">
    <source>
        <dbReference type="Proteomes" id="UP001500967"/>
    </source>
</evidence>
<evidence type="ECO:0000256" key="5">
    <source>
        <dbReference type="ARBA" id="ARBA00023136"/>
    </source>
</evidence>
<proteinExistence type="inferred from homology"/>
<feature type="transmembrane region" description="Helical" evidence="6">
    <location>
        <begin position="47"/>
        <end position="64"/>
    </location>
</feature>
<feature type="transmembrane region" description="Helical" evidence="6">
    <location>
        <begin position="70"/>
        <end position="89"/>
    </location>
</feature>
<dbReference type="InterPro" id="IPR012506">
    <property type="entry name" value="TMEM86B-like"/>
</dbReference>
<keyword evidence="8" id="KW-1185">Reference proteome</keyword>
<feature type="transmembrane region" description="Helical" evidence="6">
    <location>
        <begin position="120"/>
        <end position="138"/>
    </location>
</feature>
<evidence type="ECO:0008006" key="9">
    <source>
        <dbReference type="Google" id="ProtNLM"/>
    </source>
</evidence>
<keyword evidence="4 6" id="KW-1133">Transmembrane helix</keyword>
<evidence type="ECO:0000256" key="4">
    <source>
        <dbReference type="ARBA" id="ARBA00022989"/>
    </source>
</evidence>
<dbReference type="PANTHER" id="PTHR31885">
    <property type="entry name" value="GH04784P"/>
    <property type="match status" value="1"/>
</dbReference>
<comment type="caution">
    <text evidence="7">The sequence shown here is derived from an EMBL/GenBank/DDBJ whole genome shotgun (WGS) entry which is preliminary data.</text>
</comment>
<evidence type="ECO:0000313" key="7">
    <source>
        <dbReference type="EMBL" id="GAA0235151.1"/>
    </source>
</evidence>
<keyword evidence="5 6" id="KW-0472">Membrane</keyword>
<protein>
    <recommendedName>
        <fullName evidence="9">Lysoplasmalogenase</fullName>
    </recommendedName>
</protein>
<dbReference type="Pfam" id="PF07947">
    <property type="entry name" value="YhhN"/>
    <property type="match status" value="1"/>
</dbReference>
<name>A0ABN0U1G6_9ACTN</name>
<dbReference type="EMBL" id="BAAAGX010000007">
    <property type="protein sequence ID" value="GAA0235151.1"/>
    <property type="molecule type" value="Genomic_DNA"/>
</dbReference>
<accession>A0ABN0U1G6</accession>
<feature type="transmembrane region" description="Helical" evidence="6">
    <location>
        <begin position="173"/>
        <end position="193"/>
    </location>
</feature>
<reference evidence="7 8" key="1">
    <citation type="journal article" date="2019" name="Int. J. Syst. Evol. Microbiol.">
        <title>The Global Catalogue of Microorganisms (GCM) 10K type strain sequencing project: providing services to taxonomists for standard genome sequencing and annotation.</title>
        <authorList>
            <consortium name="The Broad Institute Genomics Platform"/>
            <consortium name="The Broad Institute Genome Sequencing Center for Infectious Disease"/>
            <person name="Wu L."/>
            <person name="Ma J."/>
        </authorList>
    </citation>
    <scope>NUCLEOTIDE SEQUENCE [LARGE SCALE GENOMIC DNA]</scope>
    <source>
        <strain evidence="7 8">JCM 10425</strain>
    </source>
</reference>
<feature type="transmembrane region" description="Helical" evidence="6">
    <location>
        <begin position="25"/>
        <end position="40"/>
    </location>
</feature>
<comment type="similarity">
    <text evidence="2">Belongs to the TMEM86 family.</text>
</comment>
<gene>
    <name evidence="7" type="ORF">GCM10009539_20590</name>
</gene>
<keyword evidence="3 6" id="KW-0812">Transmembrane</keyword>
<feature type="transmembrane region" description="Helical" evidence="6">
    <location>
        <begin position="145"/>
        <end position="167"/>
    </location>
</feature>
<organism evidence="7 8">
    <name type="scientific">Cryptosporangium japonicum</name>
    <dbReference type="NCBI Taxonomy" id="80872"/>
    <lineage>
        <taxon>Bacteria</taxon>
        <taxon>Bacillati</taxon>
        <taxon>Actinomycetota</taxon>
        <taxon>Actinomycetes</taxon>
        <taxon>Cryptosporangiales</taxon>
        <taxon>Cryptosporangiaceae</taxon>
        <taxon>Cryptosporangium</taxon>
    </lineage>
</organism>
<dbReference type="PANTHER" id="PTHR31885:SF6">
    <property type="entry name" value="GH04784P"/>
    <property type="match status" value="1"/>
</dbReference>
<dbReference type="RefSeq" id="WP_344648517.1">
    <property type="nucleotide sequence ID" value="NZ_BAAAGX010000007.1"/>
</dbReference>
<evidence type="ECO:0000256" key="6">
    <source>
        <dbReference type="SAM" id="Phobius"/>
    </source>
</evidence>
<evidence type="ECO:0000256" key="2">
    <source>
        <dbReference type="ARBA" id="ARBA00007375"/>
    </source>
</evidence>
<sequence length="204" mass="21483">MLMVFAVAAGLELVGVALDNAVLQWVAKPLLAPLLAIWLVRRHGFDAVVVALGFATAGDVALLIDDERAFLVGMVFFLGTQACLISAFARRGRRRRWALAGYAVLWATANAVLGERLGDLRVPVLVYSLALSVMAALAAGVSRRVAAGGALFLVSDFLIGLGAAEITVPGQDLLVMVTYISALALIVTGWARLDRAANLGKPKS</sequence>
<evidence type="ECO:0000256" key="1">
    <source>
        <dbReference type="ARBA" id="ARBA00004141"/>
    </source>
</evidence>
<feature type="transmembrane region" description="Helical" evidence="6">
    <location>
        <begin position="96"/>
        <end position="114"/>
    </location>
</feature>
<dbReference type="Proteomes" id="UP001500967">
    <property type="component" value="Unassembled WGS sequence"/>
</dbReference>